<organism evidence="1 2">
    <name type="scientific">Thermoanaerobacterium butyriciformans</name>
    <dbReference type="NCBI Taxonomy" id="1702242"/>
    <lineage>
        <taxon>Bacteria</taxon>
        <taxon>Bacillati</taxon>
        <taxon>Bacillota</taxon>
        <taxon>Clostridia</taxon>
        <taxon>Thermoanaerobacterales</taxon>
        <taxon>Thermoanaerobacteraceae</taxon>
        <taxon>Thermoanaerobacterium</taxon>
    </lineage>
</organism>
<protein>
    <submittedName>
        <fullName evidence="1">PHD/YefM family antitoxin component YafN of YafNO toxin-antitoxin module</fullName>
    </submittedName>
</protein>
<dbReference type="RefSeq" id="WP_209452853.1">
    <property type="nucleotide sequence ID" value="NZ_JAGGLT010000002.1"/>
</dbReference>
<evidence type="ECO:0000313" key="2">
    <source>
        <dbReference type="Proteomes" id="UP001166402"/>
    </source>
</evidence>
<name>A0ABS4NB44_9THEO</name>
<gene>
    <name evidence="1" type="ORF">J2Z80_000386</name>
</gene>
<dbReference type="EMBL" id="JAGGLT010000002">
    <property type="protein sequence ID" value="MBP2070888.1"/>
    <property type="molecule type" value="Genomic_DNA"/>
</dbReference>
<dbReference type="Proteomes" id="UP001166402">
    <property type="component" value="Unassembled WGS sequence"/>
</dbReference>
<reference evidence="1" key="1">
    <citation type="submission" date="2021-03" db="EMBL/GenBank/DDBJ databases">
        <title>Genomic Encyclopedia of Type Strains, Phase IV (KMG-IV): sequencing the most valuable type-strain genomes for metagenomic binning, comparative biology and taxonomic classification.</title>
        <authorList>
            <person name="Goeker M."/>
        </authorList>
    </citation>
    <scope>NUCLEOTIDE SEQUENCE</scope>
    <source>
        <strain evidence="1">DSM 101588</strain>
    </source>
</reference>
<proteinExistence type="predicted"/>
<evidence type="ECO:0000313" key="1">
    <source>
        <dbReference type="EMBL" id="MBP2070888.1"/>
    </source>
</evidence>
<keyword evidence="2" id="KW-1185">Reference proteome</keyword>
<comment type="caution">
    <text evidence="1">The sequence shown here is derived from an EMBL/GenBank/DDBJ whole genome shotgun (WGS) entry which is preliminary data.</text>
</comment>
<accession>A0ABS4NB44</accession>
<sequence>MTSSVHDDVNLLSVHDFERLSKKQTDSIKRCYYNALKHLSEAMRKKDKVNTAIWTHIANELKRLIND</sequence>